<evidence type="ECO:0000256" key="1">
    <source>
        <dbReference type="SAM" id="MobiDB-lite"/>
    </source>
</evidence>
<dbReference type="OrthoDB" id="10055769at2759"/>
<dbReference type="Gene3D" id="3.20.20.300">
    <property type="entry name" value="Glycoside hydrolase, family 3, N-terminal domain"/>
    <property type="match status" value="1"/>
</dbReference>
<name>A0A166GXC2_9AGAM</name>
<keyword evidence="3" id="KW-1185">Reference proteome</keyword>
<protein>
    <submittedName>
        <fullName evidence="2">Glycoside hydrolase family 3 protein</fullName>
    </submittedName>
</protein>
<feature type="region of interest" description="Disordered" evidence="1">
    <location>
        <begin position="131"/>
        <end position="168"/>
    </location>
</feature>
<dbReference type="InterPro" id="IPR036962">
    <property type="entry name" value="Glyco_hydro_3_N_sf"/>
</dbReference>
<dbReference type="EMBL" id="KV417574">
    <property type="protein sequence ID" value="KZP18258.1"/>
    <property type="molecule type" value="Genomic_DNA"/>
</dbReference>
<dbReference type="AlphaFoldDB" id="A0A166GXC2"/>
<keyword evidence="2" id="KW-0378">Hydrolase</keyword>
<evidence type="ECO:0000313" key="3">
    <source>
        <dbReference type="Proteomes" id="UP000076532"/>
    </source>
</evidence>
<dbReference type="GO" id="GO:0004553">
    <property type="term" value="F:hydrolase activity, hydrolyzing O-glycosyl compounds"/>
    <property type="evidence" value="ECO:0007669"/>
    <property type="project" value="InterPro"/>
</dbReference>
<sequence>MADEWGQWRPWRKLEPRYALSDESCTESSGHGLYIVPESNGARPKRNVSQTTFVLDHLVETGDALRNKHLAISRTKGRVAHQRASRAPKNKLRTKGYHILPQVHCPSPALLLSGHDLKSFSEDPHENSTIAAAYTNSQRSKGTAATTKRHTANQQEPKRLPVFKLVDG</sequence>
<evidence type="ECO:0000313" key="2">
    <source>
        <dbReference type="EMBL" id="KZP18258.1"/>
    </source>
</evidence>
<accession>A0A166GXC2</accession>
<dbReference type="GO" id="GO:0005975">
    <property type="term" value="P:carbohydrate metabolic process"/>
    <property type="evidence" value="ECO:0007669"/>
    <property type="project" value="InterPro"/>
</dbReference>
<gene>
    <name evidence="2" type="ORF">FIBSPDRAFT_956429</name>
</gene>
<reference evidence="2 3" key="1">
    <citation type="journal article" date="2016" name="Mol. Biol. Evol.">
        <title>Comparative Genomics of Early-Diverging Mushroom-Forming Fungi Provides Insights into the Origins of Lignocellulose Decay Capabilities.</title>
        <authorList>
            <person name="Nagy L.G."/>
            <person name="Riley R."/>
            <person name="Tritt A."/>
            <person name="Adam C."/>
            <person name="Daum C."/>
            <person name="Floudas D."/>
            <person name="Sun H."/>
            <person name="Yadav J.S."/>
            <person name="Pangilinan J."/>
            <person name="Larsson K.H."/>
            <person name="Matsuura K."/>
            <person name="Barry K."/>
            <person name="Labutti K."/>
            <person name="Kuo R."/>
            <person name="Ohm R.A."/>
            <person name="Bhattacharya S.S."/>
            <person name="Shirouzu T."/>
            <person name="Yoshinaga Y."/>
            <person name="Martin F.M."/>
            <person name="Grigoriev I.V."/>
            <person name="Hibbett D.S."/>
        </authorList>
    </citation>
    <scope>NUCLEOTIDE SEQUENCE [LARGE SCALE GENOMIC DNA]</scope>
    <source>
        <strain evidence="2 3">CBS 109695</strain>
    </source>
</reference>
<feature type="compositionally biased region" description="Polar residues" evidence="1">
    <location>
        <begin position="131"/>
        <end position="146"/>
    </location>
</feature>
<dbReference type="Proteomes" id="UP000076532">
    <property type="component" value="Unassembled WGS sequence"/>
</dbReference>
<proteinExistence type="predicted"/>
<organism evidence="2 3">
    <name type="scientific">Athelia psychrophila</name>
    <dbReference type="NCBI Taxonomy" id="1759441"/>
    <lineage>
        <taxon>Eukaryota</taxon>
        <taxon>Fungi</taxon>
        <taxon>Dikarya</taxon>
        <taxon>Basidiomycota</taxon>
        <taxon>Agaricomycotina</taxon>
        <taxon>Agaricomycetes</taxon>
        <taxon>Agaricomycetidae</taxon>
        <taxon>Atheliales</taxon>
        <taxon>Atheliaceae</taxon>
        <taxon>Athelia</taxon>
    </lineage>
</organism>